<dbReference type="Proteomes" id="UP000703269">
    <property type="component" value="Unassembled WGS sequence"/>
</dbReference>
<dbReference type="AlphaFoldDB" id="A0A9P3GYL0"/>
<evidence type="ECO:0000313" key="3">
    <source>
        <dbReference type="Proteomes" id="UP000703269"/>
    </source>
</evidence>
<sequence length="696" mass="79000">MYTPEERRGVTQDQLDLFYNTCLRPAIAAVCPHFLSHWPVSYAACLMLLRDVRQRFHFTRLDLPPHLVPQFKDSLLEHMGQHAIFGDSFFLHEIRGTKGSTQHDPEDVDATNAALAKAFDLFDMGGLLGEGNEWYLDIAMEIHVPDMVLQWKASRHRDVLQYALPSAADDVIDRAINGSHFKKDVSSMLYDLAGFRIEVPTAGAQDFVRYVNVYTTDKSATYQLYPGAFRRHRPWDILPHRLQGMLADLEKTGNMYDECRGLSGALQEGAARLEVRVRVVPGVVADKLRDLTRDVINDWVVGFSPLEWWTMRYWRLSALKLVISSAQDAPPRLRIMPPALGMGAIAIWMKNALIYRLGEQRWDTDIVKNAAFWDSNDDENNAEEAEIQDMIAAGDMGPALEERGCYFVSAVEKTWGIYHLPMARTLDAATYAMIYNVNTVYELELAFMQSAIKRARQEPRNEPRRNRRKLHGPPRPRSPERDIVFGLTEAGVRVAPLAPGMPAQAIAHLPPMEGGPDGELNAVWQDFLRDILAVTPCAQGGGGSYCTLTGDERNAATEDIYSSTELPFRAAIVKLADGNTWDTVFFDRFFPTSAEISRRPKQTQHYGACHYWTRWQVLMSKVREQDVIRAKLLREFRKLKWLPWSSSDRIWVTGSKEKGIFRKLPEGHEGPAPKLAVNQRCGVALDQWKLKDQEVA</sequence>
<proteinExistence type="predicted"/>
<organism evidence="2 3">
    <name type="scientific">Phanerochaete sordida</name>
    <dbReference type="NCBI Taxonomy" id="48140"/>
    <lineage>
        <taxon>Eukaryota</taxon>
        <taxon>Fungi</taxon>
        <taxon>Dikarya</taxon>
        <taxon>Basidiomycota</taxon>
        <taxon>Agaricomycotina</taxon>
        <taxon>Agaricomycetes</taxon>
        <taxon>Polyporales</taxon>
        <taxon>Phanerochaetaceae</taxon>
        <taxon>Phanerochaete</taxon>
    </lineage>
</organism>
<feature type="compositionally biased region" description="Basic residues" evidence="1">
    <location>
        <begin position="465"/>
        <end position="474"/>
    </location>
</feature>
<dbReference type="OrthoDB" id="3261690at2759"/>
<reference evidence="2 3" key="1">
    <citation type="submission" date="2021-08" db="EMBL/GenBank/DDBJ databases">
        <title>Draft Genome Sequence of Phanerochaete sordida strain YK-624.</title>
        <authorList>
            <person name="Mori T."/>
            <person name="Dohra H."/>
            <person name="Suzuki T."/>
            <person name="Kawagishi H."/>
            <person name="Hirai H."/>
        </authorList>
    </citation>
    <scope>NUCLEOTIDE SEQUENCE [LARGE SCALE GENOMIC DNA]</scope>
    <source>
        <strain evidence="2 3">YK-624</strain>
    </source>
</reference>
<evidence type="ECO:0000256" key="1">
    <source>
        <dbReference type="SAM" id="MobiDB-lite"/>
    </source>
</evidence>
<comment type="caution">
    <text evidence="2">The sequence shown here is derived from an EMBL/GenBank/DDBJ whole genome shotgun (WGS) entry which is preliminary data.</text>
</comment>
<feature type="compositionally biased region" description="Basic and acidic residues" evidence="1">
    <location>
        <begin position="455"/>
        <end position="464"/>
    </location>
</feature>
<name>A0A9P3GYL0_9APHY</name>
<dbReference type="EMBL" id="BPQB01000191">
    <property type="protein sequence ID" value="GJF00730.1"/>
    <property type="molecule type" value="Genomic_DNA"/>
</dbReference>
<feature type="region of interest" description="Disordered" evidence="1">
    <location>
        <begin position="455"/>
        <end position="482"/>
    </location>
</feature>
<gene>
    <name evidence="2" type="ORF">PsYK624_170300</name>
</gene>
<protein>
    <submittedName>
        <fullName evidence="2">Uncharacterized protein</fullName>
    </submittedName>
</protein>
<keyword evidence="3" id="KW-1185">Reference proteome</keyword>
<accession>A0A9P3GYL0</accession>
<evidence type="ECO:0000313" key="2">
    <source>
        <dbReference type="EMBL" id="GJF00730.1"/>
    </source>
</evidence>